<keyword evidence="9 12" id="KW-0449">Lipoprotein</keyword>
<dbReference type="GO" id="GO:0008289">
    <property type="term" value="F:lipid binding"/>
    <property type="evidence" value="ECO:0007669"/>
    <property type="project" value="UniProtKB-UniRule"/>
</dbReference>
<dbReference type="NCBIfam" id="NF007786">
    <property type="entry name" value="PRK10477.1"/>
    <property type="match status" value="1"/>
</dbReference>
<evidence type="ECO:0000256" key="1">
    <source>
        <dbReference type="ARBA" id="ARBA00004459"/>
    </source>
</evidence>
<dbReference type="FunFam" id="2.40.128.20:FF:000002">
    <property type="entry name" value="Outer membrane lipoprotein Blc"/>
    <property type="match status" value="1"/>
</dbReference>
<keyword evidence="5 12" id="KW-0446">Lipid-binding</keyword>
<evidence type="ECO:0000259" key="14">
    <source>
        <dbReference type="Pfam" id="PF08212"/>
    </source>
</evidence>
<dbReference type="InterPro" id="IPR002446">
    <property type="entry name" value="Lipocalin_bac"/>
</dbReference>
<evidence type="ECO:0000256" key="6">
    <source>
        <dbReference type="ARBA" id="ARBA00023136"/>
    </source>
</evidence>
<comment type="similarity">
    <text evidence="2 12">Belongs to the calycin superfamily. Lipocalin family.</text>
</comment>
<keyword evidence="4" id="KW-0732">Signal</keyword>
<evidence type="ECO:0000256" key="2">
    <source>
        <dbReference type="ARBA" id="ARBA00006889"/>
    </source>
</evidence>
<dbReference type="InterPro" id="IPR022271">
    <property type="entry name" value="Lipocalin_ApoD"/>
</dbReference>
<comment type="function">
    <text evidence="10 12">Involved in the storage or transport of lipids necessary for membrane maintenance under stressful conditions. Displays a binding preference for lysophospholipids.</text>
</comment>
<comment type="caution">
    <text evidence="15">The sequence shown here is derived from an EMBL/GenBank/DDBJ whole genome shotgun (WGS) entry which is preliminary data.</text>
</comment>
<keyword evidence="6 12" id="KW-0472">Membrane</keyword>
<dbReference type="RefSeq" id="WP_039187836.1">
    <property type="nucleotide sequence ID" value="NZ_CAUFSP010000009.1"/>
</dbReference>
<feature type="domain" description="Lipocalin/cytosolic fatty-acid binding" evidence="14">
    <location>
        <begin position="35"/>
        <end position="173"/>
    </location>
</feature>
<accession>A0A2A2M9K2</accession>
<dbReference type="EMBL" id="NQMS01000007">
    <property type="protein sequence ID" value="PAV95450.1"/>
    <property type="molecule type" value="Genomic_DNA"/>
</dbReference>
<dbReference type="PROSITE" id="PS51257">
    <property type="entry name" value="PROKAR_LIPOPROTEIN"/>
    <property type="match status" value="1"/>
</dbReference>
<dbReference type="Gene3D" id="2.40.128.20">
    <property type="match status" value="1"/>
</dbReference>
<evidence type="ECO:0000256" key="8">
    <source>
        <dbReference type="ARBA" id="ARBA00023237"/>
    </source>
</evidence>
<keyword evidence="7 13" id="KW-0564">Palmitate</keyword>
<comment type="subunit">
    <text evidence="3 12">Homodimer.</text>
</comment>
<dbReference type="Pfam" id="PF08212">
    <property type="entry name" value="Lipocalin_2"/>
    <property type="match status" value="1"/>
</dbReference>
<feature type="lipid moiety-binding region" description="S-diacylglycerol cysteine" evidence="13">
    <location>
        <position position="19"/>
    </location>
</feature>
<evidence type="ECO:0000256" key="13">
    <source>
        <dbReference type="PIRSR" id="PIRSR036893-52"/>
    </source>
</evidence>
<comment type="subcellular location">
    <subcellularLocation>
        <location evidence="1">Cell outer membrane</location>
        <topology evidence="1">Lipid-anchor</topology>
    </subcellularLocation>
</comment>
<evidence type="ECO:0000256" key="12">
    <source>
        <dbReference type="PIRNR" id="PIRNR036893"/>
    </source>
</evidence>
<dbReference type="InterPro" id="IPR047202">
    <property type="entry name" value="Lipocalin_Blc-like_dom"/>
</dbReference>
<dbReference type="PROSITE" id="PS00213">
    <property type="entry name" value="LIPOCALIN"/>
    <property type="match status" value="1"/>
</dbReference>
<evidence type="ECO:0000256" key="9">
    <source>
        <dbReference type="ARBA" id="ARBA00023288"/>
    </source>
</evidence>
<proteinExistence type="inferred from homology"/>
<dbReference type="AlphaFoldDB" id="A0A2A2M9K2"/>
<dbReference type="CDD" id="cd19438">
    <property type="entry name" value="lipocalin_Blc-like"/>
    <property type="match status" value="1"/>
</dbReference>
<dbReference type="InterPro" id="IPR000566">
    <property type="entry name" value="Lipocln_cytosolic_FA-bd_dom"/>
</dbReference>
<sequence length="182" mass="20800">MSRWSRFAAIVTALLSVGCSTKPPSDVTVISDFQLPEYLGHWYEIARLNHPFERGLDHVTAHYSMRSDGGVKVVNRGYDVEKKQWKESIGKAYFTQTPNIASLKVSFFGPFYGGYNVIELDKQYRYALICGPNKNYLWILSRTPTLDDAVKQRLLATAQKYGFKTQDLIWVNQSPIDMNSPH</sequence>
<evidence type="ECO:0000256" key="11">
    <source>
        <dbReference type="ARBA" id="ARBA00071217"/>
    </source>
</evidence>
<dbReference type="PRINTS" id="PR01171">
    <property type="entry name" value="BCTLIPOCALIN"/>
</dbReference>
<keyword evidence="8 12" id="KW-0998">Cell outer membrane</keyword>
<dbReference type="InterPro" id="IPR022272">
    <property type="entry name" value="Lipocalin_CS"/>
</dbReference>
<dbReference type="PANTHER" id="PTHR10612:SF34">
    <property type="entry name" value="APOLIPOPROTEIN D"/>
    <property type="match status" value="1"/>
</dbReference>
<dbReference type="SUPFAM" id="SSF50814">
    <property type="entry name" value="Lipocalins"/>
    <property type="match status" value="1"/>
</dbReference>
<evidence type="ECO:0000256" key="5">
    <source>
        <dbReference type="ARBA" id="ARBA00023121"/>
    </source>
</evidence>
<dbReference type="InterPro" id="IPR012674">
    <property type="entry name" value="Calycin"/>
</dbReference>
<dbReference type="OrthoDB" id="9793905at2"/>
<gene>
    <name evidence="15" type="ORF">CJD50_16160</name>
</gene>
<dbReference type="GO" id="GO:0009279">
    <property type="term" value="C:cell outer membrane"/>
    <property type="evidence" value="ECO:0007669"/>
    <property type="project" value="UniProtKB-SubCell"/>
</dbReference>
<evidence type="ECO:0000256" key="10">
    <source>
        <dbReference type="ARBA" id="ARBA00057024"/>
    </source>
</evidence>
<organism evidence="15 16">
    <name type="scientific">Hafnia paralvei</name>
    <dbReference type="NCBI Taxonomy" id="546367"/>
    <lineage>
        <taxon>Bacteria</taxon>
        <taxon>Pseudomonadati</taxon>
        <taxon>Pseudomonadota</taxon>
        <taxon>Gammaproteobacteria</taxon>
        <taxon>Enterobacterales</taxon>
        <taxon>Hafniaceae</taxon>
        <taxon>Hafnia</taxon>
    </lineage>
</organism>
<protein>
    <recommendedName>
        <fullName evidence="11 12">Outer membrane lipoprotein Blc</fullName>
    </recommendedName>
</protein>
<reference evidence="15 16" key="1">
    <citation type="submission" date="2017-08" db="EMBL/GenBank/DDBJ databases">
        <title>Draft Genome Sequence of Hafnia alvei CITHA-6 Isolated from Raw Bovine Milk.</title>
        <authorList>
            <person name="Culligan E.P."/>
            <person name="Mcsweeney A."/>
            <person name="O'Doherty C."/>
            <person name="Gleeson E."/>
            <person name="O'Riordan D."/>
            <person name="Sleator R.D."/>
        </authorList>
    </citation>
    <scope>NUCLEOTIDE SEQUENCE [LARGE SCALE GENOMIC DNA]</scope>
    <source>
        <strain evidence="15 16">CITHA-6</strain>
    </source>
</reference>
<evidence type="ECO:0000256" key="4">
    <source>
        <dbReference type="ARBA" id="ARBA00022729"/>
    </source>
</evidence>
<dbReference type="GO" id="GO:0006950">
    <property type="term" value="P:response to stress"/>
    <property type="evidence" value="ECO:0007669"/>
    <property type="project" value="UniProtKB-ARBA"/>
</dbReference>
<dbReference type="PANTHER" id="PTHR10612">
    <property type="entry name" value="APOLIPOPROTEIN D"/>
    <property type="match status" value="1"/>
</dbReference>
<evidence type="ECO:0000256" key="3">
    <source>
        <dbReference type="ARBA" id="ARBA00011738"/>
    </source>
</evidence>
<keyword evidence="16" id="KW-1185">Reference proteome</keyword>
<evidence type="ECO:0000313" key="16">
    <source>
        <dbReference type="Proteomes" id="UP000218796"/>
    </source>
</evidence>
<dbReference type="Proteomes" id="UP000218796">
    <property type="component" value="Unassembled WGS sequence"/>
</dbReference>
<evidence type="ECO:0000256" key="7">
    <source>
        <dbReference type="ARBA" id="ARBA00023139"/>
    </source>
</evidence>
<dbReference type="PIRSF" id="PIRSF036893">
    <property type="entry name" value="Lipocalin_ApoD"/>
    <property type="match status" value="1"/>
</dbReference>
<name>A0A2A2M9K2_9GAMM</name>
<evidence type="ECO:0000313" key="15">
    <source>
        <dbReference type="EMBL" id="PAV95450.1"/>
    </source>
</evidence>